<evidence type="ECO:0000256" key="1">
    <source>
        <dbReference type="ARBA" id="ARBA00022676"/>
    </source>
</evidence>
<protein>
    <submittedName>
        <fullName evidence="4">Glycosyltransferase</fullName>
    </submittedName>
</protein>
<proteinExistence type="predicted"/>
<gene>
    <name evidence="4" type="ORF">IPV69_24250</name>
</gene>
<dbReference type="Pfam" id="PF13439">
    <property type="entry name" value="Glyco_transf_4"/>
    <property type="match status" value="1"/>
</dbReference>
<keyword evidence="1" id="KW-0328">Glycosyltransferase</keyword>
<dbReference type="InterPro" id="IPR028098">
    <property type="entry name" value="Glyco_trans_4-like_N"/>
</dbReference>
<dbReference type="EMBL" id="CP063458">
    <property type="protein sequence ID" value="QOV89282.1"/>
    <property type="molecule type" value="Genomic_DNA"/>
</dbReference>
<sequence>MSDRSRPIRVLHLVGRPPDVQTERAIEALSGGGSVGTAASVARIGPGGTWLHLPAAVWGLRRLAQQADLVQCWDDLALTAAVAGGAAKIVFSPQSSPTPRSARWLRAAMSYREIHIVCPAATARRYYAERGVPIDRLHLVRPGVDFSRVRRQRDPALRAALGIRPDDYVLLVPGESTDAADHYLAVWTGSILACLDARYRILMLGRGPRAAAAMALGAKLGQPRMVCNADATLGRRAEFESLASAADAVLVTATGGRRTPCAPGNPAASTLPVIAAMAAALPIVSVVTPTLAEILEDRHTALMVGQPKARLLAAKVLAMREDADLAKRIADTAAAEAYELLSLSKFREGWREVYGKITAGAVSADARLSERP</sequence>
<organism evidence="4 5">
    <name type="scientific">Humisphaera borealis</name>
    <dbReference type="NCBI Taxonomy" id="2807512"/>
    <lineage>
        <taxon>Bacteria</taxon>
        <taxon>Pseudomonadati</taxon>
        <taxon>Planctomycetota</taxon>
        <taxon>Phycisphaerae</taxon>
        <taxon>Tepidisphaerales</taxon>
        <taxon>Tepidisphaeraceae</taxon>
        <taxon>Humisphaera</taxon>
    </lineage>
</organism>
<dbReference type="SUPFAM" id="SSF53756">
    <property type="entry name" value="UDP-Glycosyltransferase/glycogen phosphorylase"/>
    <property type="match status" value="1"/>
</dbReference>
<keyword evidence="2" id="KW-0808">Transferase</keyword>
<accession>A0A7M2WVM6</accession>
<evidence type="ECO:0000313" key="4">
    <source>
        <dbReference type="EMBL" id="QOV89282.1"/>
    </source>
</evidence>
<dbReference type="Gene3D" id="3.40.50.2000">
    <property type="entry name" value="Glycogen Phosphorylase B"/>
    <property type="match status" value="2"/>
</dbReference>
<dbReference type="PANTHER" id="PTHR12526:SF510">
    <property type="entry name" value="D-INOSITOL 3-PHOSPHATE GLYCOSYLTRANSFERASE"/>
    <property type="match status" value="1"/>
</dbReference>
<feature type="domain" description="Glycosyltransferase subfamily 4-like N-terminal" evidence="3">
    <location>
        <begin position="39"/>
        <end position="148"/>
    </location>
</feature>
<dbReference type="Proteomes" id="UP000593765">
    <property type="component" value="Chromosome"/>
</dbReference>
<keyword evidence="5" id="KW-1185">Reference proteome</keyword>
<dbReference type="KEGG" id="hbs:IPV69_24250"/>
<evidence type="ECO:0000259" key="3">
    <source>
        <dbReference type="Pfam" id="PF13439"/>
    </source>
</evidence>
<name>A0A7M2WVM6_9BACT</name>
<reference evidence="4 5" key="1">
    <citation type="submission" date="2020-10" db="EMBL/GenBank/DDBJ databases">
        <title>Wide distribution of Phycisphaera-like planctomycetes from WD2101 soil group in peatlands and genome analysis of the first cultivated representative.</title>
        <authorList>
            <person name="Dedysh S.N."/>
            <person name="Beletsky A.V."/>
            <person name="Ivanova A."/>
            <person name="Kulichevskaya I.S."/>
            <person name="Suzina N.E."/>
            <person name="Philippov D.A."/>
            <person name="Rakitin A.L."/>
            <person name="Mardanov A.V."/>
            <person name="Ravin N.V."/>
        </authorList>
    </citation>
    <scope>NUCLEOTIDE SEQUENCE [LARGE SCALE GENOMIC DNA]</scope>
    <source>
        <strain evidence="4 5">M1803</strain>
    </source>
</reference>
<evidence type="ECO:0000256" key="2">
    <source>
        <dbReference type="ARBA" id="ARBA00022679"/>
    </source>
</evidence>
<dbReference type="AlphaFoldDB" id="A0A7M2WVM6"/>
<dbReference type="PANTHER" id="PTHR12526">
    <property type="entry name" value="GLYCOSYLTRANSFERASE"/>
    <property type="match status" value="1"/>
</dbReference>
<evidence type="ECO:0000313" key="5">
    <source>
        <dbReference type="Proteomes" id="UP000593765"/>
    </source>
</evidence>
<dbReference type="GO" id="GO:0016757">
    <property type="term" value="F:glycosyltransferase activity"/>
    <property type="evidence" value="ECO:0007669"/>
    <property type="project" value="UniProtKB-KW"/>
</dbReference>
<dbReference type="RefSeq" id="WP_206292314.1">
    <property type="nucleotide sequence ID" value="NZ_CP063458.1"/>
</dbReference>